<feature type="transmembrane region" description="Helical" evidence="6">
    <location>
        <begin position="373"/>
        <end position="395"/>
    </location>
</feature>
<dbReference type="GO" id="GO:0030003">
    <property type="term" value="P:intracellular monoatomic cation homeostasis"/>
    <property type="evidence" value="ECO:0007669"/>
    <property type="project" value="TreeGrafter"/>
</dbReference>
<keyword evidence="9" id="KW-1185">Reference proteome</keyword>
<dbReference type="AlphaFoldDB" id="A0A8C5PRK7"/>
<dbReference type="Pfam" id="PF02535">
    <property type="entry name" value="Zip"/>
    <property type="match status" value="1"/>
</dbReference>
<dbReference type="InterPro" id="IPR003689">
    <property type="entry name" value="ZIP"/>
</dbReference>
<feature type="signal peptide" evidence="7">
    <location>
        <begin position="1"/>
        <end position="30"/>
    </location>
</feature>
<evidence type="ECO:0000256" key="3">
    <source>
        <dbReference type="ARBA" id="ARBA00022692"/>
    </source>
</evidence>
<keyword evidence="4 6" id="KW-1133">Transmembrane helix</keyword>
<feature type="transmembrane region" description="Helical" evidence="6">
    <location>
        <begin position="204"/>
        <end position="221"/>
    </location>
</feature>
<name>A0A8C5PRK7_9ANUR</name>
<evidence type="ECO:0000256" key="5">
    <source>
        <dbReference type="ARBA" id="ARBA00023136"/>
    </source>
</evidence>
<feature type="transmembrane region" description="Helical" evidence="6">
    <location>
        <begin position="137"/>
        <end position="158"/>
    </location>
</feature>
<dbReference type="InterPro" id="IPR050799">
    <property type="entry name" value="ZIP_Transporter"/>
</dbReference>
<keyword evidence="3 6" id="KW-0812">Transmembrane</keyword>
<dbReference type="Ensembl" id="ENSLLET00000027683.1">
    <property type="protein sequence ID" value="ENSLLEP00000026648.1"/>
    <property type="gene ID" value="ENSLLEG00000016909.1"/>
</dbReference>
<dbReference type="Proteomes" id="UP000694569">
    <property type="component" value="Unplaced"/>
</dbReference>
<feature type="transmembrane region" description="Helical" evidence="6">
    <location>
        <begin position="440"/>
        <end position="461"/>
    </location>
</feature>
<organism evidence="8 9">
    <name type="scientific">Leptobrachium leishanense</name>
    <name type="common">Leishan spiny toad</name>
    <dbReference type="NCBI Taxonomy" id="445787"/>
    <lineage>
        <taxon>Eukaryota</taxon>
        <taxon>Metazoa</taxon>
        <taxon>Chordata</taxon>
        <taxon>Craniata</taxon>
        <taxon>Vertebrata</taxon>
        <taxon>Euteleostomi</taxon>
        <taxon>Amphibia</taxon>
        <taxon>Batrachia</taxon>
        <taxon>Anura</taxon>
        <taxon>Pelobatoidea</taxon>
        <taxon>Megophryidae</taxon>
        <taxon>Leptobrachium</taxon>
    </lineage>
</organism>
<keyword evidence="5 6" id="KW-0472">Membrane</keyword>
<dbReference type="GO" id="GO:0005385">
    <property type="term" value="F:zinc ion transmembrane transporter activity"/>
    <property type="evidence" value="ECO:0007669"/>
    <property type="project" value="TreeGrafter"/>
</dbReference>
<sequence>MSLQRSSPGPGRVSYALLMAMWLQVHVVHCLYPVEEVEQNFTEAVLEHYGLNGNLSLSNVSEMMDFCQRREENRGHPAFTKCLSSEEVFKLYGLQNESQVTKANFGSICPAILYQVFAHPCTPSDNPGHQRPSPLEVWGYGFLTVTIINLTSLLGLFITPLINKPYFPKVLTYFVGLAIGTLFSNAIFQLIPEAFGFDPKEDNYVTKAVAIFGGFYILFFVERMLKLILNIYGEGVHTHLDIDNPHHEIHIEPGKKRIENGTTTVFINTAVEVNGIQNNDQVSVVSSKDSDESSHLCRCRWTPLKEIGTLAWMITLSDGLHNFIDGLAIGASFTLSPLQGLSTAIAIFCEEFPHEFGDFAILINAGMSIPQALFFNFTSACSCYVGLVFGVLVGNNFAPDIIFALAGGMFLYIGLADMFPEMNEMLKEKIKGRKTDMIYFSIQNAGLLSGFTIILLITLYAGEIKLH</sequence>
<dbReference type="PANTHER" id="PTHR12191">
    <property type="entry name" value="SOLUTE CARRIER FAMILY 39"/>
    <property type="match status" value="1"/>
</dbReference>
<dbReference type="OrthoDB" id="200954at2759"/>
<evidence type="ECO:0000256" key="7">
    <source>
        <dbReference type="SAM" id="SignalP"/>
    </source>
</evidence>
<dbReference type="GO" id="GO:0071578">
    <property type="term" value="P:zinc ion import across plasma membrane"/>
    <property type="evidence" value="ECO:0007669"/>
    <property type="project" value="TreeGrafter"/>
</dbReference>
<evidence type="ECO:0000256" key="2">
    <source>
        <dbReference type="ARBA" id="ARBA00006939"/>
    </source>
</evidence>
<feature type="transmembrane region" description="Helical" evidence="6">
    <location>
        <begin position="401"/>
        <end position="419"/>
    </location>
</feature>
<comment type="subcellular location">
    <subcellularLocation>
        <location evidence="1">Membrane</location>
        <topology evidence="1">Multi-pass membrane protein</topology>
    </subcellularLocation>
</comment>
<protein>
    <submittedName>
        <fullName evidence="8">Solute carrier family 39 member 8</fullName>
    </submittedName>
</protein>
<feature type="chain" id="PRO_5034006294" evidence="7">
    <location>
        <begin position="31"/>
        <end position="467"/>
    </location>
</feature>
<dbReference type="GO" id="GO:0005886">
    <property type="term" value="C:plasma membrane"/>
    <property type="evidence" value="ECO:0007669"/>
    <property type="project" value="TreeGrafter"/>
</dbReference>
<dbReference type="PANTHER" id="PTHR12191:SF2">
    <property type="entry name" value="METAL CATION SYMPORTER ZIP8"/>
    <property type="match status" value="1"/>
</dbReference>
<evidence type="ECO:0000256" key="6">
    <source>
        <dbReference type="SAM" id="Phobius"/>
    </source>
</evidence>
<evidence type="ECO:0000256" key="4">
    <source>
        <dbReference type="ARBA" id="ARBA00022989"/>
    </source>
</evidence>
<gene>
    <name evidence="8" type="primary">SLC39A8</name>
</gene>
<keyword evidence="7" id="KW-0732">Signal</keyword>
<evidence type="ECO:0000313" key="8">
    <source>
        <dbReference type="Ensembl" id="ENSLLEP00000026648.1"/>
    </source>
</evidence>
<evidence type="ECO:0000313" key="9">
    <source>
        <dbReference type="Proteomes" id="UP000694569"/>
    </source>
</evidence>
<dbReference type="GeneTree" id="ENSGT00940000158926"/>
<reference evidence="8" key="2">
    <citation type="submission" date="2025-09" db="UniProtKB">
        <authorList>
            <consortium name="Ensembl"/>
        </authorList>
    </citation>
    <scope>IDENTIFICATION</scope>
</reference>
<proteinExistence type="inferred from homology"/>
<dbReference type="GO" id="GO:0140410">
    <property type="term" value="F:monoatomic cation:bicarbonate symporter activity"/>
    <property type="evidence" value="ECO:0007669"/>
    <property type="project" value="TreeGrafter"/>
</dbReference>
<accession>A0A8C5PRK7</accession>
<comment type="similarity">
    <text evidence="2">Belongs to the ZIP transporter (TC 2.A.5) family.</text>
</comment>
<evidence type="ECO:0000256" key="1">
    <source>
        <dbReference type="ARBA" id="ARBA00004141"/>
    </source>
</evidence>
<feature type="transmembrane region" description="Helical" evidence="6">
    <location>
        <begin position="170"/>
        <end position="192"/>
    </location>
</feature>
<reference evidence="8" key="1">
    <citation type="submission" date="2025-08" db="UniProtKB">
        <authorList>
            <consortium name="Ensembl"/>
        </authorList>
    </citation>
    <scope>IDENTIFICATION</scope>
</reference>